<keyword evidence="3" id="KW-1185">Reference proteome</keyword>
<evidence type="ECO:0000313" key="2">
    <source>
        <dbReference type="EMBL" id="KAJ6835126.1"/>
    </source>
</evidence>
<name>A0AAX6H2B9_IRIPA</name>
<dbReference type="Proteomes" id="UP001140949">
    <property type="component" value="Unassembled WGS sequence"/>
</dbReference>
<protein>
    <submittedName>
        <fullName evidence="2">Uncharacterized protein</fullName>
    </submittedName>
</protein>
<reference evidence="2" key="2">
    <citation type="submission" date="2023-04" db="EMBL/GenBank/DDBJ databases">
        <authorList>
            <person name="Bruccoleri R.E."/>
            <person name="Oakeley E.J."/>
            <person name="Faust A.-M."/>
            <person name="Dessus-Babus S."/>
            <person name="Altorfer M."/>
            <person name="Burckhardt D."/>
            <person name="Oertli M."/>
            <person name="Naumann U."/>
            <person name="Petersen F."/>
            <person name="Wong J."/>
        </authorList>
    </citation>
    <scope>NUCLEOTIDE SEQUENCE</scope>
    <source>
        <strain evidence="2">GSM-AAB239-AS_SAM_17_03QT</strain>
        <tissue evidence="2">Leaf</tissue>
    </source>
</reference>
<organism evidence="2 3">
    <name type="scientific">Iris pallida</name>
    <name type="common">Sweet iris</name>
    <dbReference type="NCBI Taxonomy" id="29817"/>
    <lineage>
        <taxon>Eukaryota</taxon>
        <taxon>Viridiplantae</taxon>
        <taxon>Streptophyta</taxon>
        <taxon>Embryophyta</taxon>
        <taxon>Tracheophyta</taxon>
        <taxon>Spermatophyta</taxon>
        <taxon>Magnoliopsida</taxon>
        <taxon>Liliopsida</taxon>
        <taxon>Asparagales</taxon>
        <taxon>Iridaceae</taxon>
        <taxon>Iridoideae</taxon>
        <taxon>Irideae</taxon>
        <taxon>Iris</taxon>
    </lineage>
</organism>
<comment type="caution">
    <text evidence="2">The sequence shown here is derived from an EMBL/GenBank/DDBJ whole genome shotgun (WGS) entry which is preliminary data.</text>
</comment>
<feature type="region of interest" description="Disordered" evidence="1">
    <location>
        <begin position="57"/>
        <end position="76"/>
    </location>
</feature>
<accession>A0AAX6H2B9</accession>
<evidence type="ECO:0000313" key="3">
    <source>
        <dbReference type="Proteomes" id="UP001140949"/>
    </source>
</evidence>
<proteinExistence type="predicted"/>
<feature type="compositionally biased region" description="Polar residues" evidence="1">
    <location>
        <begin position="291"/>
        <end position="307"/>
    </location>
</feature>
<dbReference type="EMBL" id="JANAVB010013597">
    <property type="protein sequence ID" value="KAJ6835126.1"/>
    <property type="molecule type" value="Genomic_DNA"/>
</dbReference>
<dbReference type="AlphaFoldDB" id="A0AAX6H2B9"/>
<dbReference type="Pfam" id="PF12043">
    <property type="entry name" value="DUF3527"/>
    <property type="match status" value="1"/>
</dbReference>
<sequence>MGLDVVLEFEDPIQAGPRPKIVHSSEQSRTKVDERDIEGLLRRKYYNLRRLDGDSKELRLSNTSSPRRKSMPARPHVVYAKDGEVVKRGSVYQSSKEVRRMRHIREGREDAESSHGDEAFLSFEIVDSSPQPLASEAVEFPKQKKSHLATLDTELPSQPVDNVHSVPTKSIDFLDLSFRDLPEECVNLSSTCYDSARPIYSLKGSLPETNELGKGLAQKSVRNQKICSKADTNNVFSGRGAMSNLPKSFSAKAAMFNSPCQSERETLKASPKSRFRPIKRMLDPIMKSKSQRNPSLTETETVGNVNDPSSIGNHRVFCKSLLSDFSKVTEKVENDSGSIGRDQVSVTVSSPAHLHAILKLESNYGVPSYEFAVDDPGDTLSAKTWRSDSAFSWVYTFHRSKKKNSSMSGRGSKDRHGQSPPIIGQMQVSCYLCSEVSDTGSLDNSTVTEFILYDTVQARRSFAVEGPRCLSDSTQPPTFTIADSLAVESPLEANSSPVPLKCQPHCRHPSSDLDLDPSTSYPWAPVDLHRHLESAAIVIQIPFNKKETKGRQVGEEIRVKGHQNLSGSTTDQVIDTVVDCMSPAHVKVVTPSGTHGLPSTEESGPSSLLDRWRLGGGCDCGGWDMACPIVVFENPYANAAADCSEIQSQQPIALFVKGRKEKIPALSIIADGKGQYSVNFHAQLSALQAFSICIAILHSSEAASALGQEERYRLYSNSLKLLLGEEVRNLIEAVEEEKRKVKKRVEKIPPSFVLDPPFSPMGR</sequence>
<reference evidence="2" key="1">
    <citation type="journal article" date="2023" name="GigaByte">
        <title>Genome assembly of the bearded iris, Iris pallida Lam.</title>
        <authorList>
            <person name="Bruccoleri R.E."/>
            <person name="Oakeley E.J."/>
            <person name="Faust A.M.E."/>
            <person name="Altorfer M."/>
            <person name="Dessus-Babus S."/>
            <person name="Burckhardt D."/>
            <person name="Oertli M."/>
            <person name="Naumann U."/>
            <person name="Petersen F."/>
            <person name="Wong J."/>
        </authorList>
    </citation>
    <scope>NUCLEOTIDE SEQUENCE</scope>
    <source>
        <strain evidence="2">GSM-AAB239-AS_SAM_17_03QT</strain>
    </source>
</reference>
<dbReference type="PANTHER" id="PTHR31390">
    <property type="entry name" value="EXPRESSED PROTEIN"/>
    <property type="match status" value="1"/>
</dbReference>
<gene>
    <name evidence="2" type="ORF">M6B38_124145</name>
</gene>
<feature type="region of interest" description="Disordered" evidence="1">
    <location>
        <begin position="402"/>
        <end position="421"/>
    </location>
</feature>
<dbReference type="PANTHER" id="PTHR31390:SF0">
    <property type="entry name" value="DOMAIN PROTEIN, PUTATIVE (DUF3527)-RELATED"/>
    <property type="match status" value="1"/>
</dbReference>
<feature type="region of interest" description="Disordered" evidence="1">
    <location>
        <begin position="288"/>
        <end position="307"/>
    </location>
</feature>
<dbReference type="InterPro" id="IPR021916">
    <property type="entry name" value="DUF3527"/>
</dbReference>
<evidence type="ECO:0000256" key="1">
    <source>
        <dbReference type="SAM" id="MobiDB-lite"/>
    </source>
</evidence>